<proteinExistence type="predicted"/>
<protein>
    <submittedName>
        <fullName evidence="1">Uncharacterized protein</fullName>
    </submittedName>
</protein>
<dbReference type="EMBL" id="VYZN01000001">
    <property type="protein sequence ID" value="KAE9544944.1"/>
    <property type="molecule type" value="Genomic_DNA"/>
</dbReference>
<keyword evidence="2" id="KW-1185">Reference proteome</keyword>
<reference evidence="1 2" key="1">
    <citation type="submission" date="2019-08" db="EMBL/GenBank/DDBJ databases">
        <title>The genome of the soybean aphid Biotype 1, its phylome, world population structure and adaptation to the North American continent.</title>
        <authorList>
            <person name="Giordano R."/>
            <person name="Donthu R.K."/>
            <person name="Hernandez A.G."/>
            <person name="Wright C.L."/>
            <person name="Zimin A.V."/>
        </authorList>
    </citation>
    <scope>NUCLEOTIDE SEQUENCE [LARGE SCALE GENOMIC DNA]</scope>
    <source>
        <tissue evidence="1">Whole aphids</tissue>
    </source>
</reference>
<organism evidence="1 2">
    <name type="scientific">Aphis glycines</name>
    <name type="common">Soybean aphid</name>
    <dbReference type="NCBI Taxonomy" id="307491"/>
    <lineage>
        <taxon>Eukaryota</taxon>
        <taxon>Metazoa</taxon>
        <taxon>Ecdysozoa</taxon>
        <taxon>Arthropoda</taxon>
        <taxon>Hexapoda</taxon>
        <taxon>Insecta</taxon>
        <taxon>Pterygota</taxon>
        <taxon>Neoptera</taxon>
        <taxon>Paraneoptera</taxon>
        <taxon>Hemiptera</taxon>
        <taxon>Sternorrhyncha</taxon>
        <taxon>Aphidomorpha</taxon>
        <taxon>Aphidoidea</taxon>
        <taxon>Aphididae</taxon>
        <taxon>Aphidini</taxon>
        <taxon>Aphis</taxon>
        <taxon>Aphis</taxon>
    </lineage>
</organism>
<name>A0A6G0U793_APHGL</name>
<gene>
    <name evidence="1" type="ORF">AGLY_000487</name>
</gene>
<sequence length="296" mass="33493">MVFYLSFESKSVLFYEIIFYQNVVLDFCQSNYQISNQIFESNFCYLLILLGLFCRFLLKNLCLDSDQLALKGCQQVLNVLKSIHVYVNRFKIFYVREIIFFTVLRLDIRTQNELHTFCLLLSLVGFFTKLLPKDVDATTASLSSFDGRITSGPQTSKLESLSSLVKDEAKSDAEDCSEFFNPNFCSRIRSKSDGDTSNHFSSSAGFRSKVLLFSCTNSCSICNDANVCHRSNPQRESGGLTKSQPVLFSGTHFCFISIAYKHLVMVTAHITLSLGGKCYTYSYSGSRILSDLFQCL</sequence>
<evidence type="ECO:0000313" key="2">
    <source>
        <dbReference type="Proteomes" id="UP000475862"/>
    </source>
</evidence>
<comment type="caution">
    <text evidence="1">The sequence shown here is derived from an EMBL/GenBank/DDBJ whole genome shotgun (WGS) entry which is preliminary data.</text>
</comment>
<evidence type="ECO:0000313" key="1">
    <source>
        <dbReference type="EMBL" id="KAE9544944.1"/>
    </source>
</evidence>
<dbReference type="Proteomes" id="UP000475862">
    <property type="component" value="Unassembled WGS sequence"/>
</dbReference>
<dbReference type="AlphaFoldDB" id="A0A6G0U793"/>
<dbReference type="OrthoDB" id="27237at2759"/>
<accession>A0A6G0U793</accession>